<organism evidence="2 3">
    <name type="scientific">Capnocytophaga gingivalis</name>
    <dbReference type="NCBI Taxonomy" id="1017"/>
    <lineage>
        <taxon>Bacteria</taxon>
        <taxon>Pseudomonadati</taxon>
        <taxon>Bacteroidota</taxon>
        <taxon>Flavobacteriia</taxon>
        <taxon>Flavobacteriales</taxon>
        <taxon>Flavobacteriaceae</taxon>
        <taxon>Capnocytophaga</taxon>
    </lineage>
</organism>
<keyword evidence="3" id="KW-1185">Reference proteome</keyword>
<evidence type="ECO:0000259" key="1">
    <source>
        <dbReference type="Pfam" id="PF19573"/>
    </source>
</evidence>
<dbReference type="Pfam" id="PF19573">
    <property type="entry name" value="DUF6089"/>
    <property type="match status" value="1"/>
</dbReference>
<dbReference type="RefSeq" id="WP_298823201.1">
    <property type="nucleotide sequence ID" value="NZ_JAYKBW010000014.1"/>
</dbReference>
<accession>A0ABU5ZAP0</accession>
<name>A0ABU5ZAP0_9FLAO</name>
<dbReference type="InterPro" id="IPR045743">
    <property type="entry name" value="DUF6089"/>
</dbReference>
<sequence length="237" mass="27908">MQKYFLWLLVGFFTLTKTSAQYNEIGFYFGGANPISDIGATYYVYPTKPAMGLIYKRNLRKQLSLRADIKWFELWDKDERATTEARKQRGFSFLNRMVEMGAGVEYDFLHFDTHDPFKLLFTPYVHTGFYFFKMDRLYFDDLTIRDQAAKYQTYPERDESWAIPFTFGVKTRLWGSRFLIGAEVSMRYTFTNNIDGSKSGKGKWFGNLNTPDWYMITGAYLTYTFGAKKCNCFEFAK</sequence>
<comment type="caution">
    <text evidence="2">The sequence shown here is derived from an EMBL/GenBank/DDBJ whole genome shotgun (WGS) entry which is preliminary data.</text>
</comment>
<protein>
    <submittedName>
        <fullName evidence="2">DUF6089 family protein</fullName>
    </submittedName>
</protein>
<evidence type="ECO:0000313" key="3">
    <source>
        <dbReference type="Proteomes" id="UP001311730"/>
    </source>
</evidence>
<evidence type="ECO:0000313" key="2">
    <source>
        <dbReference type="EMBL" id="MEB3076030.1"/>
    </source>
</evidence>
<proteinExistence type="predicted"/>
<dbReference type="EMBL" id="JAYKBW010000014">
    <property type="protein sequence ID" value="MEB3076030.1"/>
    <property type="molecule type" value="Genomic_DNA"/>
</dbReference>
<dbReference type="Proteomes" id="UP001311730">
    <property type="component" value="Unassembled WGS sequence"/>
</dbReference>
<feature type="domain" description="DUF6089" evidence="1">
    <location>
        <begin position="5"/>
        <end position="233"/>
    </location>
</feature>
<gene>
    <name evidence="2" type="ORF">VJJ08_12095</name>
</gene>
<reference evidence="2 3" key="1">
    <citation type="submission" date="2023-12" db="EMBL/GenBank/DDBJ databases">
        <title>Genomic sequences of Capnocytophaga and Parvimonas strains.</title>
        <authorList>
            <person name="Watt R.M."/>
            <person name="Wang M."/>
            <person name="Yang T."/>
            <person name="Tong W.M."/>
        </authorList>
    </citation>
    <scope>NUCLEOTIDE SEQUENCE [LARGE SCALE GENOMIC DNA]</scope>
    <source>
        <strain evidence="2 3">CCUG 13096</strain>
    </source>
</reference>